<feature type="signal peptide" evidence="1">
    <location>
        <begin position="1"/>
        <end position="28"/>
    </location>
</feature>
<dbReference type="NCBIfam" id="TIGR00426">
    <property type="entry name" value="competence protein ComEA helix-hairpin-helix repeat region"/>
    <property type="match status" value="1"/>
</dbReference>
<dbReference type="InterPro" id="IPR051675">
    <property type="entry name" value="Endo/Exo/Phosphatase_dom_1"/>
</dbReference>
<feature type="chain" id="PRO_5026067912" evidence="1">
    <location>
        <begin position="29"/>
        <end position="107"/>
    </location>
</feature>
<accession>A0A6G7CGY6</accession>
<reference evidence="2 3" key="1">
    <citation type="submission" date="2020-02" db="EMBL/GenBank/DDBJ databases">
        <title>A complete genome of a marine bacterium Vibrio sp. ZWAL4003 isolated from the mangrove sediment with the ability to degrade polysaccharides.</title>
        <authorList>
            <person name="Wu J."/>
            <person name="Qu W."/>
            <person name="Zeng R."/>
        </authorList>
    </citation>
    <scope>NUCLEOTIDE SEQUENCE [LARGE SCALE GENOMIC DNA]</scope>
    <source>
        <strain evidence="2 3">ZWAL4003</strain>
    </source>
</reference>
<dbReference type="Proteomes" id="UP000503003">
    <property type="component" value="Chromosome 1"/>
</dbReference>
<dbReference type="KEGG" id="vzi:G5S32_04535"/>
<keyword evidence="3" id="KW-1185">Reference proteome</keyword>
<dbReference type="GO" id="GO:0015627">
    <property type="term" value="C:type II protein secretion system complex"/>
    <property type="evidence" value="ECO:0007669"/>
    <property type="project" value="TreeGrafter"/>
</dbReference>
<organism evidence="2 3">
    <name type="scientific">Vibrio ziniensis</name>
    <dbReference type="NCBI Taxonomy" id="2711221"/>
    <lineage>
        <taxon>Bacteria</taxon>
        <taxon>Pseudomonadati</taxon>
        <taxon>Pseudomonadota</taxon>
        <taxon>Gammaproteobacteria</taxon>
        <taxon>Vibrionales</taxon>
        <taxon>Vibrionaceae</taxon>
        <taxon>Vibrio</taxon>
    </lineage>
</organism>
<sequence>MLKNGVFLKQCILACLLTFILPVASVFAESKSEQVVAKTEEIAVTVNINTASAEEISTLLLGVGIKKAKAIVEYRDQNGPFTAKEQLTKVKGIGVSTLQKNETRILI</sequence>
<dbReference type="InterPro" id="IPR010994">
    <property type="entry name" value="RuvA_2-like"/>
</dbReference>
<dbReference type="EMBL" id="CP049331">
    <property type="protein sequence ID" value="QIH41298.1"/>
    <property type="molecule type" value="Genomic_DNA"/>
</dbReference>
<dbReference type="GO" id="GO:0015628">
    <property type="term" value="P:protein secretion by the type II secretion system"/>
    <property type="evidence" value="ECO:0007669"/>
    <property type="project" value="TreeGrafter"/>
</dbReference>
<evidence type="ECO:0000313" key="2">
    <source>
        <dbReference type="EMBL" id="QIH41298.1"/>
    </source>
</evidence>
<dbReference type="Pfam" id="PF12836">
    <property type="entry name" value="HHH_3"/>
    <property type="match status" value="1"/>
</dbReference>
<dbReference type="RefSeq" id="WP_165310763.1">
    <property type="nucleotide sequence ID" value="NZ_CP049331.1"/>
</dbReference>
<evidence type="ECO:0000256" key="1">
    <source>
        <dbReference type="SAM" id="SignalP"/>
    </source>
</evidence>
<gene>
    <name evidence="2" type="ORF">G5S32_04535</name>
</gene>
<proteinExistence type="predicted"/>
<dbReference type="AlphaFoldDB" id="A0A6G7CGY6"/>
<name>A0A6G7CGY6_9VIBR</name>
<dbReference type="PANTHER" id="PTHR21180">
    <property type="entry name" value="ENDONUCLEASE/EXONUCLEASE/PHOSPHATASE FAMILY DOMAIN-CONTAINING PROTEIN 1"/>
    <property type="match status" value="1"/>
</dbReference>
<dbReference type="SUPFAM" id="SSF47781">
    <property type="entry name" value="RuvA domain 2-like"/>
    <property type="match status" value="1"/>
</dbReference>
<dbReference type="Gene3D" id="1.10.150.280">
    <property type="entry name" value="AF1531-like domain"/>
    <property type="match status" value="1"/>
</dbReference>
<protein>
    <submittedName>
        <fullName evidence="2">Helix-hairpin-helix domain-containing protein</fullName>
    </submittedName>
</protein>
<dbReference type="PANTHER" id="PTHR21180:SF32">
    <property type="entry name" value="ENDONUCLEASE_EXONUCLEASE_PHOSPHATASE FAMILY DOMAIN-CONTAINING PROTEIN 1"/>
    <property type="match status" value="1"/>
</dbReference>
<keyword evidence="1" id="KW-0732">Signal</keyword>
<dbReference type="InterPro" id="IPR004509">
    <property type="entry name" value="Competence_ComEA_HhH"/>
</dbReference>
<evidence type="ECO:0000313" key="3">
    <source>
        <dbReference type="Proteomes" id="UP000503003"/>
    </source>
</evidence>